<dbReference type="EMBL" id="JH921454">
    <property type="protein sequence ID" value="EKD12797.1"/>
    <property type="molecule type" value="Genomic_DNA"/>
</dbReference>
<feature type="coiled-coil region" evidence="1">
    <location>
        <begin position="196"/>
        <end position="223"/>
    </location>
</feature>
<keyword evidence="1" id="KW-0175">Coiled coil</keyword>
<name>K1WKM3_MARBU</name>
<dbReference type="HOGENOM" id="CLU_1133801_0_0_1"/>
<proteinExistence type="predicted"/>
<organism evidence="3 4">
    <name type="scientific">Marssonina brunnea f. sp. multigermtubi (strain MB_m1)</name>
    <name type="common">Marssonina leaf spot fungus</name>
    <dbReference type="NCBI Taxonomy" id="1072389"/>
    <lineage>
        <taxon>Eukaryota</taxon>
        <taxon>Fungi</taxon>
        <taxon>Dikarya</taxon>
        <taxon>Ascomycota</taxon>
        <taxon>Pezizomycotina</taxon>
        <taxon>Leotiomycetes</taxon>
        <taxon>Helotiales</taxon>
        <taxon>Drepanopezizaceae</taxon>
        <taxon>Drepanopeziza</taxon>
    </lineage>
</organism>
<evidence type="ECO:0000313" key="3">
    <source>
        <dbReference type="EMBL" id="EKD12797.1"/>
    </source>
</evidence>
<evidence type="ECO:0000313" key="4">
    <source>
        <dbReference type="Proteomes" id="UP000006753"/>
    </source>
</evidence>
<dbReference type="Proteomes" id="UP000006753">
    <property type="component" value="Unassembled WGS sequence"/>
</dbReference>
<dbReference type="AlphaFoldDB" id="K1WKM3"/>
<reference evidence="3 4" key="1">
    <citation type="journal article" date="2012" name="BMC Genomics">
        <title>Sequencing the genome of Marssonina brunnea reveals fungus-poplar co-evolution.</title>
        <authorList>
            <person name="Zhu S."/>
            <person name="Cao Y.-Z."/>
            <person name="Jiang C."/>
            <person name="Tan B.-Y."/>
            <person name="Wang Z."/>
            <person name="Feng S."/>
            <person name="Zhang L."/>
            <person name="Su X.-H."/>
            <person name="Brejova B."/>
            <person name="Vinar T."/>
            <person name="Xu M."/>
            <person name="Wang M.-X."/>
            <person name="Zhang S.-G."/>
            <person name="Huang M.-R."/>
            <person name="Wu R."/>
            <person name="Zhou Y."/>
        </authorList>
    </citation>
    <scope>NUCLEOTIDE SEQUENCE [LARGE SCALE GENOMIC DNA]</scope>
    <source>
        <strain evidence="3 4">MB_m1</strain>
    </source>
</reference>
<feature type="region of interest" description="Disordered" evidence="2">
    <location>
        <begin position="1"/>
        <end position="23"/>
    </location>
</feature>
<evidence type="ECO:0000256" key="2">
    <source>
        <dbReference type="SAM" id="MobiDB-lite"/>
    </source>
</evidence>
<accession>K1WKM3</accession>
<feature type="compositionally biased region" description="Low complexity" evidence="2">
    <location>
        <begin position="41"/>
        <end position="60"/>
    </location>
</feature>
<dbReference type="KEGG" id="mbe:MBM_09026"/>
<sequence length="245" mass="27568">MRDEVLQECSSARRKPPQSKAAGIVSAYREIGTKLTQPAYSNNSRGSCTSTTTTRSTGRCAEPSENGDQRTEFQTIRMAAQYKRPTEIRAYGCAKVLTGDQGNHSLVCDSGSIYHFEIDGSSSYKPHHHKSISKQAAEDDDNETDVYWTRRKKAKPQMKATSRVHGGDEFAMFRKSEADWAQRDSEDQMMDDGLTIEELDGALEDDSDDDERLERNLMKFKKQNAAELEADHRMMLQDIADDPGL</sequence>
<protein>
    <submittedName>
        <fullName evidence="3">Uncharacterized protein</fullName>
    </submittedName>
</protein>
<dbReference type="InParanoid" id="K1WKM3"/>
<dbReference type="OrthoDB" id="10546320at2759"/>
<gene>
    <name evidence="3" type="ORF">MBM_09026</name>
</gene>
<feature type="region of interest" description="Disordered" evidence="2">
    <location>
        <begin position="36"/>
        <end position="69"/>
    </location>
</feature>
<keyword evidence="4" id="KW-1185">Reference proteome</keyword>
<evidence type="ECO:0000256" key="1">
    <source>
        <dbReference type="SAM" id="Coils"/>
    </source>
</evidence>